<keyword evidence="7" id="KW-1185">Reference proteome</keyword>
<dbReference type="InterPro" id="IPR001936">
    <property type="entry name" value="RasGAP_dom"/>
</dbReference>
<reference evidence="6" key="1">
    <citation type="submission" date="2009-08" db="EMBL/GenBank/DDBJ databases">
        <title>Annotation of Salpingoeca rosetta.</title>
        <authorList>
            <consortium name="The Broad Institute Genome Sequencing Platform"/>
            <person name="Russ C."/>
            <person name="Cuomo C."/>
            <person name="Burger G."/>
            <person name="Gray M.W."/>
            <person name="Holland P.W.H."/>
            <person name="King N."/>
            <person name="Lang F.B.F."/>
            <person name="Roger A.J."/>
            <person name="Ruiz-Trillo I."/>
            <person name="Young S.K."/>
            <person name="Zeng Q."/>
            <person name="Gargeya S."/>
            <person name="Alvarado L."/>
            <person name="Berlin A."/>
            <person name="Chapman S.B."/>
            <person name="Chen Z."/>
            <person name="Freedman E."/>
            <person name="Gellesch M."/>
            <person name="Goldberg J."/>
            <person name="Griggs A."/>
            <person name="Gujja S."/>
            <person name="Heilman E."/>
            <person name="Heiman D."/>
            <person name="Howarth C."/>
            <person name="Mehta T."/>
            <person name="Neiman D."/>
            <person name="Pearson M."/>
            <person name="Roberts A."/>
            <person name="Saif S."/>
            <person name="Shea T."/>
            <person name="Shenoy N."/>
            <person name="Sisk P."/>
            <person name="Stolte C."/>
            <person name="Sykes S."/>
            <person name="White J."/>
            <person name="Yandava C."/>
            <person name="Haas B."/>
            <person name="Nusbaum C."/>
            <person name="Birren B."/>
        </authorList>
    </citation>
    <scope>NUCLEOTIDE SEQUENCE [LARGE SCALE GENOMIC DNA]</scope>
    <source>
        <strain evidence="6">ATCC 50818</strain>
    </source>
</reference>
<keyword evidence="6" id="KW-0418">Kinase</keyword>
<dbReference type="GeneID" id="16072526"/>
<evidence type="ECO:0000313" key="7">
    <source>
        <dbReference type="Proteomes" id="UP000007799"/>
    </source>
</evidence>
<dbReference type="PANTHER" id="PTHR10194:SF142">
    <property type="entry name" value="NEUROFIBROMIN"/>
    <property type="match status" value="1"/>
</dbReference>
<dbReference type="InterPro" id="IPR036865">
    <property type="entry name" value="CRAL-TRIO_dom_sf"/>
</dbReference>
<protein>
    <submittedName>
        <fullName evidence="6">Kinase subdomain-containing protein</fullName>
    </submittedName>
</protein>
<dbReference type="Pfam" id="PF00616">
    <property type="entry name" value="RasGAP"/>
    <property type="match status" value="1"/>
</dbReference>
<feature type="region of interest" description="Disordered" evidence="3">
    <location>
        <begin position="1102"/>
        <end position="1126"/>
    </location>
</feature>
<dbReference type="Gene3D" id="1.10.506.10">
    <property type="entry name" value="GTPase Activation - p120gap, domain 1"/>
    <property type="match status" value="2"/>
</dbReference>
<evidence type="ECO:0000259" key="4">
    <source>
        <dbReference type="PROSITE" id="PS50018"/>
    </source>
</evidence>
<dbReference type="GO" id="GO:0016301">
    <property type="term" value="F:kinase activity"/>
    <property type="evidence" value="ECO:0007669"/>
    <property type="project" value="UniProtKB-KW"/>
</dbReference>
<feature type="compositionally biased region" description="Acidic residues" evidence="3">
    <location>
        <begin position="2799"/>
        <end position="2812"/>
    </location>
</feature>
<feature type="compositionally biased region" description="Low complexity" evidence="3">
    <location>
        <begin position="2359"/>
        <end position="2397"/>
    </location>
</feature>
<evidence type="ECO:0000256" key="3">
    <source>
        <dbReference type="SAM" id="MobiDB-lite"/>
    </source>
</evidence>
<dbReference type="KEGG" id="sre:PTSG_12458"/>
<dbReference type="PANTHER" id="PTHR10194">
    <property type="entry name" value="RAS GTPASE-ACTIVATING PROTEINS"/>
    <property type="match status" value="1"/>
</dbReference>
<dbReference type="Gene3D" id="2.30.29.30">
    <property type="entry name" value="Pleckstrin-homology domain (PH domain)/Phosphotyrosine-binding domain (PTB)"/>
    <property type="match status" value="1"/>
</dbReference>
<sequence length="3102" mass="339323">MMEDVSSHQSRLLQPLVDHFISSLPSSQNLRDEVAGSKQMAEANRDAIIKLSVMSMSNILTPLAQLLQLNMAQDSLATKDTRQQSQLMLMDTMTACLEHQWDVKGSAAEPVDDALVDFLSRLLVELLTNLSSEKNATSPLLKPCKRLIAAFSLANFAGMYRGVEHVLSRLASGLPEEQQDLGRLVLVEHMHFNTEHFSQFIRAVAQTIGAMKKLQAFLMAGYVCTAFDSWLHNYSEEFVALHQRGHPLVPECQALFMSFASVAEKTANRKVACWPAQMRMLLLCPNLIKQYVEQKTSPAHRFMDSLKKALSSGKPPLYETSMRVFVCAIIASAFLDASSTLHIMLFGVEADLKERVFSSTQPLPDSFSSATGDVLVPSLVAFFRLNHKSAVNDLMERFLSADDSPVAFQIATVKALIQVAPHHQPYRSSLDEAQSKTMHYCYQKLSRPLRRTLCRVVRDLKQGAVVQSAKPTKKKEQTANTRAEQLTELVGAILDLFCRDPAFAFHHEPTQNDGDGDDMWYGSASTTGHVRDKQLQDTQIMFHNVCTCALEEKLSRVADQAVAALVKLHSPGMIPLWRPGKLRFWEVSSDMFITISTHVTRFARGNELFVLNLLKTLMSLRNSFVQSKRAYFATAHELERWTAARTQLEIVLLTNLCSVDREVVVTTKDCIGLMCEEARLLQQLSAEIGPSDALTFTLPVNHDVFSDIAKLHLSAASAGLRATHKQIVKVLRDVVTPSKGTESAWELIYRRTKSVLDSSLRRMEQLALPGKDSAELRPVALPPALPSMLYFLCSLGGVCNIDCIGKVKVKGAEPGEKPQGSNKQVTVFYLTAFISQLLNFLAYDSDTHGVELRETIKDALGHELHAVLVPFVFDQLLEQLSSYFDKEIGNYTTASNRTTFVDQAIGIIHLNFSADNLRTNQYLALADMESLLDAIMEYLRQVQDTDQTRRVKIGFCKLVVLVMNKRHLVTFKQEMRFRNKLLDRIISFVSTSNADLSSTVLLDLDIAAVQALAALLHGLPLQPLDDDVADPIQVRSSLFLKYFTFLMNVTNRCNSYLSSRRREARGSVSAAADRDTDHRSTIGRRRSRVFDDDTVSLSKRDSFHGHHLRKRQGRLDTDRPLSAHSGSALAATPHHFKMERIERLFLQLRDSVTHAMSNLLGANVEVGLSHAIGMGYHQDAEVRLAFTEVLNKVLHQGAEFDMLSETVVSDRYAKLLMLITKPDLQIVFALDRSMPTECMDALAQVLVRVFHSRRRLIPLCVRLAEAEVMSCRVAQSIFRRNSLATKVCTAAIRMQGKEYLRRVVGPLLTQLLKENGTVSYEVDESKLGEHKDQVEENAQRLCDLAQSVLDRIFSTIDELPETLRAICWDVRRTSESLFPDAGLTAVGGLVFLRFFTPAIVSPVSYEMLPPKTKLPVPALRALLLLSKMLQALANNASFSGVKEAYMQRVNGFIVDNMERMQSYLSSVADPSALSKSTLTALDAFGIEVADIRSPAASLEASVGGGEEDEVEPVTDADLHALHRMVFENLEKIGQDLAANARDIKDVSSISSSLLFDQLATLLAQLGDPPKATTTQGSTSYAARSRENKNLEDFLARHEFVGTSTEDIEKKQVFFRSGMSKDKRPVFYLIARRYRAAEIDGEQLLYFIFLTLKPLLSAKFDLVLDLTAFSRQNEPSELVLAKFLAVVPPTIVAHVGTAYFVNASSSFKQFAKRVARHVTASKFHKVIRFVNEVELQEFVPNPALPASTHRLTEATDIFSNVTLHQTNKKTLPVVFKVGSVSWQVVSAEKVKLFTHAVRTVDVFPVADLVDVFNSGMTDDGHVRILYRDGESLILSCGETKKLDDAVSQAWTRYLLSQPENKKEWKVMRPADVPATLLNMALLNLGSANAKLRLASYNLLANATTTFNFHIGGEVMEASSLVIPENNNNFIIRISECLSHAEPGLTLEFLDECITGIRNSTSEQKHICLEYMEPWLPRLCEDAVTSSKVAAIIKGLVDMTIHEKDLYPSLQATVWSTVARVDELARLVIREFMSTAVEHGPDTQAAELLADAAVSLGSVNASLVAQEVVAEVLRVLRDTGSTRAKCLSQHKLWPRLRVLARFLLKLSFNNCLDVQRNLPDIWFIVTMMVAVGPPSTRAVMHAIVTNVTQSMCTSLQLEEERMKALRIQLENMALPKLLLQFGVSSKQPLCDLVNSGLPSSDSSAPGASRRPNPANASGISGGAGNNHTHNHTNSGSGSATGPSSHGVTHATMGNNSGGAGGGRMATANNSNNSNNSGSNVSAGSGSSNVRYLNLPSPGMGSGSRATSPSSPVPAPGSSAAAAAQQGAPSSSSGGAGMFNNPLASAGGGSPRSPRAHHHVHSASASSSVALGAPASSSSTTTTTTTTGAPTSAATAPSSVTATAAAVAVRSASREPRVGLVSVQSVVDVLHDIVCEVEEHAQAWRRRWLQLLLEVARDQSNTVLRPRAFVALGVITPTTSADLMALVLGALGTALSQEDVELADAILACLARLLALVEEGDFDYHMLMFWVSLAILQVGIQPLYSSALSVLETTVNTMEDHGVFASRPVADVVLAARTQARALFDQLEQLCGLSFTGNFSFAMSATLLRAFDHPNPVTILRARRLLAVFFTTAQNAALAAAEAHRPPSPSVGSVSTARSLGVPYQPFRTRPSFDVAPRPQLSMRRFSRSQPRKPKRSQQQGGSQASGFGDARAASALLEMHEEAAAEHDAPKPARATHTAGNASDDEDDDEEVELLGRDARHRISESSERLPAGFASAEVAVIPRKSRADGGDGGTARGGDTGDDDDASSSDGNEEPAQVSEAMLGYVCALLPIDENVQESFVNPFGEFKYRHIISAARDDAAALMLVMMCAKLGQSAHQLREQAFLLEFLAEFAELRPAPFALVEEELLEMVQRTLRRAQDAEMVRNCHRLIRHLVEATLRPQQEQVVALDKLGFSGLWSASSFPSLSGQDTAQRLQLCGRILAQMLSETQRSRAASASVTRAPKPHAKTSMHVGRHDADADADADGEASGGHYAGARLGSLGVRTEARRAAASLVHGSLDQEGGQHAQVTEKTAAELQEQDEADEQRRPTLELTDSSALDSCV</sequence>
<dbReference type="InParanoid" id="F2UG81"/>
<dbReference type="OMA" id="TKEPYMF"/>
<feature type="region of interest" description="Disordered" evidence="3">
    <location>
        <begin position="2991"/>
        <end position="3027"/>
    </location>
</feature>
<evidence type="ECO:0000256" key="1">
    <source>
        <dbReference type="ARBA" id="ARBA00022468"/>
    </source>
</evidence>
<feature type="region of interest" description="Disordered" evidence="3">
    <location>
        <begin position="2779"/>
        <end position="2816"/>
    </location>
</feature>
<gene>
    <name evidence="6" type="ORF">PTSG_12458</name>
</gene>
<dbReference type="InterPro" id="IPR001251">
    <property type="entry name" value="CRAL-TRIO_dom"/>
</dbReference>
<keyword evidence="2" id="KW-0597">Phosphoprotein</keyword>
<feature type="region of interest" description="Disordered" evidence="3">
    <location>
        <begin position="2660"/>
        <end position="2705"/>
    </location>
</feature>
<evidence type="ECO:0000256" key="2">
    <source>
        <dbReference type="ARBA" id="ARBA00022553"/>
    </source>
</evidence>
<feature type="compositionally biased region" description="Low complexity" evidence="3">
    <location>
        <begin position="2303"/>
        <end position="2330"/>
    </location>
</feature>
<keyword evidence="6" id="KW-0808">Transferase</keyword>
<dbReference type="FunCoup" id="F2UG81">
    <property type="interactions" value="1251"/>
</dbReference>
<feature type="compositionally biased region" description="Polar residues" evidence="3">
    <location>
        <begin position="2194"/>
        <end position="2203"/>
    </location>
</feature>
<dbReference type="eggNOG" id="KOG1826">
    <property type="taxonomic scope" value="Eukaryota"/>
</dbReference>
<feature type="compositionally biased region" description="Low complexity" evidence="3">
    <location>
        <begin position="2262"/>
        <end position="2287"/>
    </location>
</feature>
<keyword evidence="1" id="KW-0343">GTPase activation</keyword>
<dbReference type="PROSITE" id="PS50018">
    <property type="entry name" value="RAS_GTPASE_ACTIV_2"/>
    <property type="match status" value="1"/>
</dbReference>
<dbReference type="Proteomes" id="UP000007799">
    <property type="component" value="Unassembled WGS sequence"/>
</dbReference>
<dbReference type="InterPro" id="IPR011993">
    <property type="entry name" value="PH-like_dom_sf"/>
</dbReference>
<feature type="compositionally biased region" description="Low complexity" evidence="3">
    <location>
        <begin position="2223"/>
        <end position="2235"/>
    </location>
</feature>
<dbReference type="SUPFAM" id="SSF48371">
    <property type="entry name" value="ARM repeat"/>
    <property type="match status" value="1"/>
</dbReference>
<dbReference type="InterPro" id="IPR016024">
    <property type="entry name" value="ARM-type_fold"/>
</dbReference>
<dbReference type="Gene3D" id="3.40.525.10">
    <property type="entry name" value="CRAL-TRIO lipid binding domain"/>
    <property type="match status" value="1"/>
</dbReference>
<evidence type="ECO:0000259" key="5">
    <source>
        <dbReference type="PROSITE" id="PS50191"/>
    </source>
</evidence>
<evidence type="ECO:0000313" key="6">
    <source>
        <dbReference type="EMBL" id="EGD75509.1"/>
    </source>
</evidence>
<feature type="compositionally biased region" description="Polar residues" evidence="3">
    <location>
        <begin position="3092"/>
        <end position="3102"/>
    </location>
</feature>
<dbReference type="InterPro" id="IPR008936">
    <property type="entry name" value="Rho_GTPase_activation_prot"/>
</dbReference>
<feature type="compositionally biased region" description="Low complexity" evidence="3">
    <location>
        <begin position="2694"/>
        <end position="2705"/>
    </location>
</feature>
<dbReference type="PROSITE" id="PS50191">
    <property type="entry name" value="CRAL_TRIO"/>
    <property type="match status" value="1"/>
</dbReference>
<dbReference type="SUPFAM" id="SSF48350">
    <property type="entry name" value="GTPase activation domain, GAP"/>
    <property type="match status" value="1"/>
</dbReference>
<dbReference type="InterPro" id="IPR039360">
    <property type="entry name" value="Ras_GTPase"/>
</dbReference>
<feature type="region of interest" description="Disordered" evidence="3">
    <location>
        <begin position="3055"/>
        <end position="3102"/>
    </location>
</feature>
<dbReference type="RefSeq" id="XP_004991966.1">
    <property type="nucleotide sequence ID" value="XM_004991909.1"/>
</dbReference>
<dbReference type="STRING" id="946362.F2UG81"/>
<dbReference type="EMBL" id="GL832972">
    <property type="protein sequence ID" value="EGD75509.1"/>
    <property type="molecule type" value="Genomic_DNA"/>
</dbReference>
<proteinExistence type="predicted"/>
<feature type="compositionally biased region" description="Basic and acidic residues" evidence="3">
    <location>
        <begin position="2720"/>
        <end position="2729"/>
    </location>
</feature>
<dbReference type="GO" id="GO:0005096">
    <property type="term" value="F:GTPase activator activity"/>
    <property type="evidence" value="ECO:0007669"/>
    <property type="project" value="UniProtKB-KW"/>
</dbReference>
<feature type="domain" description="CRAL-TRIO" evidence="5">
    <location>
        <begin position="1603"/>
        <end position="1755"/>
    </location>
</feature>
<dbReference type="SMART" id="SM00323">
    <property type="entry name" value="RasGAP"/>
    <property type="match status" value="1"/>
</dbReference>
<feature type="compositionally biased region" description="Basic residues" evidence="3">
    <location>
        <begin position="2682"/>
        <end position="2693"/>
    </location>
</feature>
<dbReference type="CDD" id="cd00170">
    <property type="entry name" value="SEC14"/>
    <property type="match status" value="1"/>
</dbReference>
<accession>F2UG81</accession>
<dbReference type="Pfam" id="PF13716">
    <property type="entry name" value="CRAL_TRIO_2"/>
    <property type="match status" value="1"/>
</dbReference>
<dbReference type="OrthoDB" id="28245at2759"/>
<feature type="compositionally biased region" description="Low complexity" evidence="3">
    <location>
        <begin position="2991"/>
        <end position="3001"/>
    </location>
</feature>
<organism evidence="7">
    <name type="scientific">Salpingoeca rosetta (strain ATCC 50818 / BSB-021)</name>
    <dbReference type="NCBI Taxonomy" id="946362"/>
    <lineage>
        <taxon>Eukaryota</taxon>
        <taxon>Choanoflagellata</taxon>
        <taxon>Craspedida</taxon>
        <taxon>Salpingoecidae</taxon>
        <taxon>Salpingoeca</taxon>
    </lineage>
</organism>
<feature type="region of interest" description="Disordered" evidence="3">
    <location>
        <begin position="2192"/>
        <end position="2397"/>
    </location>
</feature>
<dbReference type="CDD" id="cd05392">
    <property type="entry name" value="RasGAP_Neurofibromin_like"/>
    <property type="match status" value="1"/>
</dbReference>
<feature type="domain" description="Ras-GAP" evidence="4">
    <location>
        <begin position="1238"/>
        <end position="1434"/>
    </location>
</feature>
<feature type="region of interest" description="Disordered" evidence="3">
    <location>
        <begin position="2720"/>
        <end position="2749"/>
    </location>
</feature>
<name>F2UG81_SALR5</name>